<proteinExistence type="predicted"/>
<organism evidence="1 2">
    <name type="scientific">Heliocybe sulcata</name>
    <dbReference type="NCBI Taxonomy" id="5364"/>
    <lineage>
        <taxon>Eukaryota</taxon>
        <taxon>Fungi</taxon>
        <taxon>Dikarya</taxon>
        <taxon>Basidiomycota</taxon>
        <taxon>Agaricomycotina</taxon>
        <taxon>Agaricomycetes</taxon>
        <taxon>Gloeophyllales</taxon>
        <taxon>Gloeophyllaceae</taxon>
        <taxon>Heliocybe</taxon>
    </lineage>
</organism>
<sequence>MGSPNMIHELPTELLSDIFLICLHSIGVYELGPTFLPFILVQVCSRWRHCALAYPKLWSTVVLVCCRSPSDLRKPFLSQQIPNLTEHLCRCVARALDVRVSITFATNYPRKSIPEDCFEKWRVCMPRCEALSFSGCEWTLQQICRVPVELPLLRRLSLEVDFTLDRKYILFEHIMAPQLQSLSLAVPSISDRMRIDRGKVTHLTLVKYMLFDFSCAVFLQGFQFLRSLKFRMKDHDAEEAQFHSERWMISLPHLEELTGSFCDGGYSAFLSCIHTPRLRSLDLSAD</sequence>
<dbReference type="SUPFAM" id="SSF52047">
    <property type="entry name" value="RNI-like"/>
    <property type="match status" value="1"/>
</dbReference>
<dbReference type="Gene3D" id="3.80.10.10">
    <property type="entry name" value="Ribonuclease Inhibitor"/>
    <property type="match status" value="1"/>
</dbReference>
<accession>A0A5C3MJX6</accession>
<dbReference type="AlphaFoldDB" id="A0A5C3MJX6"/>
<evidence type="ECO:0000313" key="1">
    <source>
        <dbReference type="EMBL" id="TFK45722.1"/>
    </source>
</evidence>
<protein>
    <submittedName>
        <fullName evidence="1">Uncharacterized protein</fullName>
    </submittedName>
</protein>
<name>A0A5C3MJX6_9AGAM</name>
<reference evidence="1 2" key="1">
    <citation type="journal article" date="2019" name="Nat. Ecol. Evol.">
        <title>Megaphylogeny resolves global patterns of mushroom evolution.</title>
        <authorList>
            <person name="Varga T."/>
            <person name="Krizsan K."/>
            <person name="Foldi C."/>
            <person name="Dima B."/>
            <person name="Sanchez-Garcia M."/>
            <person name="Sanchez-Ramirez S."/>
            <person name="Szollosi G.J."/>
            <person name="Szarkandi J.G."/>
            <person name="Papp V."/>
            <person name="Albert L."/>
            <person name="Andreopoulos W."/>
            <person name="Angelini C."/>
            <person name="Antonin V."/>
            <person name="Barry K.W."/>
            <person name="Bougher N.L."/>
            <person name="Buchanan P."/>
            <person name="Buyck B."/>
            <person name="Bense V."/>
            <person name="Catcheside P."/>
            <person name="Chovatia M."/>
            <person name="Cooper J."/>
            <person name="Damon W."/>
            <person name="Desjardin D."/>
            <person name="Finy P."/>
            <person name="Geml J."/>
            <person name="Haridas S."/>
            <person name="Hughes K."/>
            <person name="Justo A."/>
            <person name="Karasinski D."/>
            <person name="Kautmanova I."/>
            <person name="Kiss B."/>
            <person name="Kocsube S."/>
            <person name="Kotiranta H."/>
            <person name="LaButti K.M."/>
            <person name="Lechner B.E."/>
            <person name="Liimatainen K."/>
            <person name="Lipzen A."/>
            <person name="Lukacs Z."/>
            <person name="Mihaltcheva S."/>
            <person name="Morgado L.N."/>
            <person name="Niskanen T."/>
            <person name="Noordeloos M.E."/>
            <person name="Ohm R.A."/>
            <person name="Ortiz-Santana B."/>
            <person name="Ovrebo C."/>
            <person name="Racz N."/>
            <person name="Riley R."/>
            <person name="Savchenko A."/>
            <person name="Shiryaev A."/>
            <person name="Soop K."/>
            <person name="Spirin V."/>
            <person name="Szebenyi C."/>
            <person name="Tomsovsky M."/>
            <person name="Tulloss R.E."/>
            <person name="Uehling J."/>
            <person name="Grigoriev I.V."/>
            <person name="Vagvolgyi C."/>
            <person name="Papp T."/>
            <person name="Martin F.M."/>
            <person name="Miettinen O."/>
            <person name="Hibbett D.S."/>
            <person name="Nagy L.G."/>
        </authorList>
    </citation>
    <scope>NUCLEOTIDE SEQUENCE [LARGE SCALE GENOMIC DNA]</scope>
    <source>
        <strain evidence="1 2">OMC1185</strain>
    </source>
</reference>
<gene>
    <name evidence="1" type="ORF">OE88DRAFT_1089949</name>
</gene>
<evidence type="ECO:0000313" key="2">
    <source>
        <dbReference type="Proteomes" id="UP000305948"/>
    </source>
</evidence>
<dbReference type="InterPro" id="IPR032675">
    <property type="entry name" value="LRR_dom_sf"/>
</dbReference>
<dbReference type="OrthoDB" id="3365698at2759"/>
<dbReference type="EMBL" id="ML213537">
    <property type="protein sequence ID" value="TFK45722.1"/>
    <property type="molecule type" value="Genomic_DNA"/>
</dbReference>
<keyword evidence="2" id="KW-1185">Reference proteome</keyword>
<dbReference type="Proteomes" id="UP000305948">
    <property type="component" value="Unassembled WGS sequence"/>
</dbReference>